<dbReference type="AlphaFoldDB" id="A0A1Q5T805"/>
<gene>
    <name evidence="2" type="ORF">BRO54_0497</name>
</gene>
<evidence type="ECO:0000313" key="2">
    <source>
        <dbReference type="EMBL" id="OKO96318.1"/>
    </source>
</evidence>
<organism evidence="2 3">
    <name type="scientific">Geobacillus proteiniphilus</name>
    <dbReference type="NCBI Taxonomy" id="860353"/>
    <lineage>
        <taxon>Bacteria</taxon>
        <taxon>Bacillati</taxon>
        <taxon>Bacillota</taxon>
        <taxon>Bacilli</taxon>
        <taxon>Bacillales</taxon>
        <taxon>Anoxybacillaceae</taxon>
        <taxon>Geobacillus</taxon>
    </lineage>
</organism>
<reference evidence="3" key="2">
    <citation type="submission" date="2017-01" db="EMBL/GenBank/DDBJ databases">
        <title>Genome sequencing and annotation of Geobacillus sp. 1017, a Hydrocarbon-Oxidizing Thermophilic Bacterium Isolated from a Heavy Oil Reservoir (China).</title>
        <authorList>
            <person name="Kadnikov V.V."/>
            <person name="Mardanov A.V."/>
            <person name="Poltaraus A.B."/>
            <person name="Sokolova D.S."/>
            <person name="Semenova E.M."/>
            <person name="Ravin N.V."/>
            <person name="Tourova T.P."/>
            <person name="Nazina T.N."/>
        </authorList>
    </citation>
    <scope>NUCLEOTIDE SEQUENCE [LARGE SCALE GENOMIC DNA]</scope>
    <source>
        <strain evidence="3">1017</strain>
    </source>
</reference>
<feature type="transmembrane region" description="Helical" evidence="1">
    <location>
        <begin position="18"/>
        <end position="35"/>
    </location>
</feature>
<keyword evidence="1" id="KW-1133">Transmembrane helix</keyword>
<proteinExistence type="predicted"/>
<name>A0A1Q5T805_9BACL</name>
<reference evidence="2 3" key="1">
    <citation type="submission" date="2016-11" db="EMBL/GenBank/DDBJ databases">
        <authorList>
            <person name="Kadnikov V."/>
            <person name="Nazina T."/>
        </authorList>
    </citation>
    <scope>NUCLEOTIDE SEQUENCE [LARGE SCALE GENOMIC DNA]</scope>
    <source>
        <strain evidence="2 3">1017</strain>
    </source>
</reference>
<sequence>MLWRNPFGVLYLPSGNRGVMLGVATAVIVTMFRAYHRKIPMHLLVNSLIVFI</sequence>
<dbReference type="Proteomes" id="UP000186030">
    <property type="component" value="Unassembled WGS sequence"/>
</dbReference>
<accession>A0A1Q5T805</accession>
<dbReference type="EMBL" id="MQMG01000003">
    <property type="protein sequence ID" value="OKO96318.1"/>
    <property type="molecule type" value="Genomic_DNA"/>
</dbReference>
<keyword evidence="1" id="KW-0472">Membrane</keyword>
<protein>
    <submittedName>
        <fullName evidence="2">Uncharacterized protein</fullName>
    </submittedName>
</protein>
<comment type="caution">
    <text evidence="2">The sequence shown here is derived from an EMBL/GenBank/DDBJ whole genome shotgun (WGS) entry which is preliminary data.</text>
</comment>
<evidence type="ECO:0000313" key="3">
    <source>
        <dbReference type="Proteomes" id="UP000186030"/>
    </source>
</evidence>
<keyword evidence="1" id="KW-0812">Transmembrane</keyword>
<evidence type="ECO:0000256" key="1">
    <source>
        <dbReference type="SAM" id="Phobius"/>
    </source>
</evidence>